<gene>
    <name evidence="1" type="ORF">SAMN04488542_1375</name>
</gene>
<dbReference type="STRING" id="670482.SAMN04488542_1375"/>
<protein>
    <submittedName>
        <fullName evidence="1">Uncharacterized protein</fullName>
    </submittedName>
</protein>
<organism evidence="1 2">
    <name type="scientific">Fontibacillus panacisegetis</name>
    <dbReference type="NCBI Taxonomy" id="670482"/>
    <lineage>
        <taxon>Bacteria</taxon>
        <taxon>Bacillati</taxon>
        <taxon>Bacillota</taxon>
        <taxon>Bacilli</taxon>
        <taxon>Bacillales</taxon>
        <taxon>Paenibacillaceae</taxon>
        <taxon>Fontibacillus</taxon>
    </lineage>
</organism>
<proteinExistence type="predicted"/>
<evidence type="ECO:0000313" key="1">
    <source>
        <dbReference type="EMBL" id="SDG34380.1"/>
    </source>
</evidence>
<evidence type="ECO:0000313" key="2">
    <source>
        <dbReference type="Proteomes" id="UP000198972"/>
    </source>
</evidence>
<accession>A0A1G7TIL0</accession>
<dbReference type="EMBL" id="FNBG01000037">
    <property type="protein sequence ID" value="SDG34380.1"/>
    <property type="molecule type" value="Genomic_DNA"/>
</dbReference>
<sequence length="53" mass="6353">MISDKNHNISKNSDFIMTILRTYRQYSIIVNNYQNRRIWLILIKFDAKSTFGA</sequence>
<keyword evidence="2" id="KW-1185">Reference proteome</keyword>
<dbReference type="AlphaFoldDB" id="A0A1G7TIL0"/>
<name>A0A1G7TIL0_9BACL</name>
<dbReference type="Proteomes" id="UP000198972">
    <property type="component" value="Unassembled WGS sequence"/>
</dbReference>
<reference evidence="1 2" key="1">
    <citation type="submission" date="2016-10" db="EMBL/GenBank/DDBJ databases">
        <authorList>
            <person name="de Groot N.N."/>
        </authorList>
    </citation>
    <scope>NUCLEOTIDE SEQUENCE [LARGE SCALE GENOMIC DNA]</scope>
    <source>
        <strain evidence="1 2">DSM 28129</strain>
    </source>
</reference>